<dbReference type="AlphaFoldDB" id="A0A6N2L536"/>
<protein>
    <submittedName>
        <fullName evidence="1">Uncharacterized protein</fullName>
    </submittedName>
</protein>
<reference evidence="1" key="1">
    <citation type="submission" date="2019-03" db="EMBL/GenBank/DDBJ databases">
        <authorList>
            <person name="Mank J."/>
            <person name="Almeida P."/>
        </authorList>
    </citation>
    <scope>NUCLEOTIDE SEQUENCE</scope>
    <source>
        <strain evidence="1">78183</strain>
    </source>
</reference>
<dbReference type="EMBL" id="CAADRP010001112">
    <property type="protein sequence ID" value="VFU35450.1"/>
    <property type="molecule type" value="Genomic_DNA"/>
</dbReference>
<name>A0A6N2L536_SALVM</name>
<gene>
    <name evidence="1" type="ORF">SVIM_LOCUS176049</name>
</gene>
<accession>A0A6N2L536</accession>
<organism evidence="1">
    <name type="scientific">Salix viminalis</name>
    <name type="common">Common osier</name>
    <name type="synonym">Basket willow</name>
    <dbReference type="NCBI Taxonomy" id="40686"/>
    <lineage>
        <taxon>Eukaryota</taxon>
        <taxon>Viridiplantae</taxon>
        <taxon>Streptophyta</taxon>
        <taxon>Embryophyta</taxon>
        <taxon>Tracheophyta</taxon>
        <taxon>Spermatophyta</taxon>
        <taxon>Magnoliopsida</taxon>
        <taxon>eudicotyledons</taxon>
        <taxon>Gunneridae</taxon>
        <taxon>Pentapetalae</taxon>
        <taxon>rosids</taxon>
        <taxon>fabids</taxon>
        <taxon>Malpighiales</taxon>
        <taxon>Salicaceae</taxon>
        <taxon>Saliceae</taxon>
        <taxon>Salix</taxon>
    </lineage>
</organism>
<proteinExistence type="predicted"/>
<evidence type="ECO:0000313" key="1">
    <source>
        <dbReference type="EMBL" id="VFU35450.1"/>
    </source>
</evidence>
<sequence length="68" mass="8154">MFFFSFNGCDQFVLYLQVAFLLRWAETLSLVVSFKVWSGFDFYRSTFCLELVRIQCYTWQRKVSASLL</sequence>